<dbReference type="Proteomes" id="UP000283509">
    <property type="component" value="Unassembled WGS sequence"/>
</dbReference>
<dbReference type="AlphaFoldDB" id="A0A423SFP1"/>
<dbReference type="PANTHER" id="PTHR13147">
    <property type="entry name" value="FOUR-JOINTED BOX PROTEIN 1"/>
    <property type="match status" value="1"/>
</dbReference>
<dbReference type="GO" id="GO:0005615">
    <property type="term" value="C:extracellular space"/>
    <property type="evidence" value="ECO:0007669"/>
    <property type="project" value="TreeGrafter"/>
</dbReference>
<evidence type="ECO:0000256" key="2">
    <source>
        <dbReference type="SAM" id="Phobius"/>
    </source>
</evidence>
<proteinExistence type="predicted"/>
<gene>
    <name evidence="3" type="ORF">C7M84_019098</name>
</gene>
<dbReference type="STRING" id="6689.A0A423SFP1"/>
<dbReference type="InterPro" id="IPR024868">
    <property type="entry name" value="FJX1/FJ"/>
</dbReference>
<accession>A0A423SFP1</accession>
<feature type="compositionally biased region" description="Acidic residues" evidence="1">
    <location>
        <begin position="202"/>
        <end position="219"/>
    </location>
</feature>
<evidence type="ECO:0000313" key="3">
    <source>
        <dbReference type="EMBL" id="ROT63019.1"/>
    </source>
</evidence>
<feature type="compositionally biased region" description="Acidic residues" evidence="1">
    <location>
        <begin position="226"/>
        <end position="240"/>
    </location>
</feature>
<keyword evidence="2" id="KW-0472">Membrane</keyword>
<evidence type="ECO:0000256" key="1">
    <source>
        <dbReference type="SAM" id="MobiDB-lite"/>
    </source>
</evidence>
<keyword evidence="4" id="KW-1185">Reference proteome</keyword>
<dbReference type="EMBL" id="QCYY01003504">
    <property type="protein sequence ID" value="ROT63019.1"/>
    <property type="molecule type" value="Genomic_DNA"/>
</dbReference>
<feature type="compositionally biased region" description="Polar residues" evidence="1">
    <location>
        <begin position="263"/>
        <end position="278"/>
    </location>
</feature>
<dbReference type="GO" id="GO:0007267">
    <property type="term" value="P:cell-cell signaling"/>
    <property type="evidence" value="ECO:0007669"/>
    <property type="project" value="TreeGrafter"/>
</dbReference>
<dbReference type="PRINTS" id="PR02072">
    <property type="entry name" value="4JOINTEDBOX1"/>
</dbReference>
<sequence>MSECLTGAPVERRKPSDLACAIPADIGRIPSLAPCKGGPLRADFGKSRRRQVRRAVPGCDDVWIISCLSPPVLVPRPRLLGSASFAAERRTGVRSMIVISTIMAPADSPRLNLATTSRDFLATVDYPLRPAVARTWGKPQRRHGSCKCCYFPQSFPVYRMQRLVSVLLCLLGVVLLSVVAFVLVQVTPPQEDHPEYRRSLEDDYNSEDEGGEEEDEADDLVLTADGYDDDGYESEEDDDYNPVFDMDYFDFSLTGDRGGKQSPGRNRQSATASTSTFKTPRVRERWKNLPRVSLKNDQGMKVVEDGIVFSAAAEELLKESHLNDATVGEVQAQLRSHKVVKLEEPNWEKCGRPKNQWVELSTGGAACARYRYPDDYLLLGEVLSFYLSRVLGVGHVPPVVLAAPSHPRWSAVASDMSRAGWGDAPVVVLTPWVERLVRDRMPTLLLDALLKDVPVSILGDEYPVGPPEVVGKHMPSVGYRLYPQAMGGAKKSRDSLKTLSERELAQLVQWSDLLVFDYLTGNYDRLAYMQDAAEKEGRPQILSGTIHNLVRSEATDALWLLDNESGLMDAYSLLYGASSDPAQASRFQGFHTRALRSMCLFRRSTMEAVLGLASHPEPHSLLVTFLRENEPLAGQLPDPLANPLFARHFAERVREVHSWMVKCTEVVQKRSKGRRTRR</sequence>
<evidence type="ECO:0000313" key="4">
    <source>
        <dbReference type="Proteomes" id="UP000283509"/>
    </source>
</evidence>
<reference evidence="3 4" key="1">
    <citation type="submission" date="2018-04" db="EMBL/GenBank/DDBJ databases">
        <authorList>
            <person name="Zhang X."/>
            <person name="Yuan J."/>
            <person name="Li F."/>
            <person name="Xiang J."/>
        </authorList>
    </citation>
    <scope>NUCLEOTIDE SEQUENCE [LARGE SCALE GENOMIC DNA]</scope>
    <source>
        <tissue evidence="3">Muscle</tissue>
    </source>
</reference>
<dbReference type="PANTHER" id="PTHR13147:SF5">
    <property type="entry name" value="FOUR-JOINTED BOX PROTEIN 1"/>
    <property type="match status" value="1"/>
</dbReference>
<dbReference type="OrthoDB" id="10055077at2759"/>
<protein>
    <submittedName>
        <fullName evidence="3">Putative four-jointed box protein 1-like</fullName>
    </submittedName>
</protein>
<keyword evidence="2" id="KW-1133">Transmembrane helix</keyword>
<name>A0A423SFP1_PENVA</name>
<reference evidence="3 4" key="2">
    <citation type="submission" date="2019-01" db="EMBL/GenBank/DDBJ databases">
        <title>The decoding of complex shrimp genome reveals the adaptation for benthos swimmer, frequently molting mechanism and breeding impact on genome.</title>
        <authorList>
            <person name="Sun Y."/>
            <person name="Gao Y."/>
            <person name="Yu Y."/>
        </authorList>
    </citation>
    <scope>NUCLEOTIDE SEQUENCE [LARGE SCALE GENOMIC DNA]</scope>
    <source>
        <tissue evidence="3">Muscle</tissue>
    </source>
</reference>
<organism evidence="3 4">
    <name type="scientific">Penaeus vannamei</name>
    <name type="common">Whiteleg shrimp</name>
    <name type="synonym">Litopenaeus vannamei</name>
    <dbReference type="NCBI Taxonomy" id="6689"/>
    <lineage>
        <taxon>Eukaryota</taxon>
        <taxon>Metazoa</taxon>
        <taxon>Ecdysozoa</taxon>
        <taxon>Arthropoda</taxon>
        <taxon>Crustacea</taxon>
        <taxon>Multicrustacea</taxon>
        <taxon>Malacostraca</taxon>
        <taxon>Eumalacostraca</taxon>
        <taxon>Eucarida</taxon>
        <taxon>Decapoda</taxon>
        <taxon>Dendrobranchiata</taxon>
        <taxon>Penaeoidea</taxon>
        <taxon>Penaeidae</taxon>
        <taxon>Penaeus</taxon>
    </lineage>
</organism>
<feature type="compositionally biased region" description="Basic and acidic residues" evidence="1">
    <location>
        <begin position="192"/>
        <end position="201"/>
    </location>
</feature>
<comment type="caution">
    <text evidence="3">The sequence shown here is derived from an EMBL/GenBank/DDBJ whole genome shotgun (WGS) entry which is preliminary data.</text>
</comment>
<feature type="transmembrane region" description="Helical" evidence="2">
    <location>
        <begin position="163"/>
        <end position="184"/>
    </location>
</feature>
<feature type="region of interest" description="Disordered" evidence="1">
    <location>
        <begin position="255"/>
        <end position="280"/>
    </location>
</feature>
<feature type="region of interest" description="Disordered" evidence="1">
    <location>
        <begin position="192"/>
        <end position="242"/>
    </location>
</feature>
<keyword evidence="2" id="KW-0812">Transmembrane</keyword>